<feature type="region of interest" description="Disordered" evidence="1">
    <location>
        <begin position="183"/>
        <end position="384"/>
    </location>
</feature>
<evidence type="ECO:0000256" key="1">
    <source>
        <dbReference type="SAM" id="MobiDB-lite"/>
    </source>
</evidence>
<organism evidence="2 3">
    <name type="scientific">Curvularia kusanoi</name>
    <name type="common">Cochliobolus kusanoi</name>
    <dbReference type="NCBI Taxonomy" id="90978"/>
    <lineage>
        <taxon>Eukaryota</taxon>
        <taxon>Fungi</taxon>
        <taxon>Dikarya</taxon>
        <taxon>Ascomycota</taxon>
        <taxon>Pezizomycotina</taxon>
        <taxon>Dothideomycetes</taxon>
        <taxon>Pleosporomycetidae</taxon>
        <taxon>Pleosporales</taxon>
        <taxon>Pleosporineae</taxon>
        <taxon>Pleosporaceae</taxon>
        <taxon>Curvularia</taxon>
    </lineage>
</organism>
<gene>
    <name evidence="2" type="ORF">E8E13_009130</name>
</gene>
<sequence length="526" mass="58132">MSSKDNLALDLEHGVRRWDRQRWISVFSSHSPTIREVTECLGLGLSASSSTTNRGIPKFDNPDYRKLSSEVTKLSKELPKERDALLDFAADPHSLDSELEELLGTYGPAIWGRDADRTCLLKPDPTKKTYNKDLFYDDADHREILKIHLHRWIIIKACYYIRNMKLKRPSGANEYDTLAEIEGEGGSQRATPQSLSPPQPEASTGGDLEVKAVPNLKKRKSSAYLGGGSVSDGEEHPSSPAKRPYSTVPIGRRSASPRKSLKSFGTSSPGSAENLPPLPVRPFDQKPYVSPTPNHGPELARVQLSPMSSNEINGISGPPSAAPAPAGGFTSLNPNSSFTAVNTPPPPLGAPPIHEAPNEASRAPSLDTKMTSPPPVRYLFPKPTSPPDERMVVSQIQNLWYLGEGLFRADLGPHYDICSRVLHAWLHERQSISSLRHSLMTQPGVSAAGIMDRLLAMNDLRVMRLKWKNMSPLDGASPEDLLCRTFAVISNTENTEHLFKDGLDRLNRGVFEFLRNEDTKIVMQRR</sequence>
<dbReference type="OrthoDB" id="3796606at2759"/>
<dbReference type="EMBL" id="SWKU01000012">
    <property type="protein sequence ID" value="KAF3002057.1"/>
    <property type="molecule type" value="Genomic_DNA"/>
</dbReference>
<feature type="compositionally biased region" description="Polar residues" evidence="1">
    <location>
        <begin position="330"/>
        <end position="342"/>
    </location>
</feature>
<protein>
    <submittedName>
        <fullName evidence="2">Uncharacterized protein</fullName>
    </submittedName>
</protein>
<reference evidence="2" key="1">
    <citation type="submission" date="2019-04" db="EMBL/GenBank/DDBJ databases">
        <title>Sequencing of skin fungus with MAO and IRED activity.</title>
        <authorList>
            <person name="Marsaioli A.J."/>
            <person name="Bonatto J.M.C."/>
            <person name="Reis Junior O."/>
        </authorList>
    </citation>
    <scope>NUCLEOTIDE SEQUENCE</scope>
    <source>
        <strain evidence="2">30M1</strain>
    </source>
</reference>
<comment type="caution">
    <text evidence="2">The sequence shown here is derived from an EMBL/GenBank/DDBJ whole genome shotgun (WGS) entry which is preliminary data.</text>
</comment>
<keyword evidence="3" id="KW-1185">Reference proteome</keyword>
<feature type="compositionally biased region" description="Low complexity" evidence="1">
    <location>
        <begin position="314"/>
        <end position="328"/>
    </location>
</feature>
<evidence type="ECO:0000313" key="3">
    <source>
        <dbReference type="Proteomes" id="UP000801428"/>
    </source>
</evidence>
<dbReference type="AlphaFoldDB" id="A0A9P4TF03"/>
<dbReference type="Proteomes" id="UP000801428">
    <property type="component" value="Unassembled WGS sequence"/>
</dbReference>
<accession>A0A9P4TF03</accession>
<name>A0A9P4TF03_CURKU</name>
<evidence type="ECO:0000313" key="2">
    <source>
        <dbReference type="EMBL" id="KAF3002057.1"/>
    </source>
</evidence>
<proteinExistence type="predicted"/>